<accession>A0ABM8HXD1</accession>
<comment type="similarity">
    <text evidence="1">Belongs to the GSP E family.</text>
</comment>
<dbReference type="SUPFAM" id="SSF52540">
    <property type="entry name" value="P-loop containing nucleoside triphosphate hydrolases"/>
    <property type="match status" value="1"/>
</dbReference>
<keyword evidence="2" id="KW-0547">Nucleotide-binding</keyword>
<keyword evidence="6" id="KW-1185">Reference proteome</keyword>
<evidence type="ECO:0000259" key="4">
    <source>
        <dbReference type="PROSITE" id="PS00662"/>
    </source>
</evidence>
<evidence type="ECO:0000256" key="2">
    <source>
        <dbReference type="ARBA" id="ARBA00022741"/>
    </source>
</evidence>
<evidence type="ECO:0000256" key="3">
    <source>
        <dbReference type="ARBA" id="ARBA00022840"/>
    </source>
</evidence>
<reference evidence="5 6" key="2">
    <citation type="journal article" date="2021" name="Int. J. Syst. Evol. Microbiol.">
        <title>Isolation and Polyphasic Characterization of Desulfuromonas versatilis sp. Nov., an Electrogenic Bacteria Capable of Versatile Metabolism Isolated from a Graphene Oxide-Reducing Enrichment Culture.</title>
        <authorList>
            <person name="Xie L."/>
            <person name="Yoshida N."/>
            <person name="Ishii S."/>
            <person name="Meng L."/>
        </authorList>
    </citation>
    <scope>NUCLEOTIDE SEQUENCE [LARGE SCALE GENOMIC DNA]</scope>
    <source>
        <strain evidence="5 6">NIT-T3</strain>
    </source>
</reference>
<dbReference type="PANTHER" id="PTHR30258">
    <property type="entry name" value="TYPE II SECRETION SYSTEM PROTEIN GSPE-RELATED"/>
    <property type="match status" value="1"/>
</dbReference>
<dbReference type="Gene3D" id="3.40.50.300">
    <property type="entry name" value="P-loop containing nucleotide triphosphate hydrolases"/>
    <property type="match status" value="1"/>
</dbReference>
<dbReference type="PROSITE" id="PS00662">
    <property type="entry name" value="T2SP_E"/>
    <property type="match status" value="1"/>
</dbReference>
<proteinExistence type="inferred from homology"/>
<dbReference type="RefSeq" id="WP_221249173.1">
    <property type="nucleotide sequence ID" value="NZ_AP024355.1"/>
</dbReference>
<dbReference type="Gene3D" id="3.30.450.90">
    <property type="match status" value="1"/>
</dbReference>
<dbReference type="PANTHER" id="PTHR30258:SF1">
    <property type="entry name" value="PROTEIN TRANSPORT PROTEIN HOFB HOMOLOG"/>
    <property type="match status" value="1"/>
</dbReference>
<organism evidence="5 6">
    <name type="scientific">Desulfuromonas versatilis</name>
    <dbReference type="NCBI Taxonomy" id="2802975"/>
    <lineage>
        <taxon>Bacteria</taxon>
        <taxon>Pseudomonadati</taxon>
        <taxon>Thermodesulfobacteriota</taxon>
        <taxon>Desulfuromonadia</taxon>
        <taxon>Desulfuromonadales</taxon>
        <taxon>Desulfuromonadaceae</taxon>
        <taxon>Desulfuromonas</taxon>
    </lineage>
</organism>
<feature type="domain" description="Bacterial type II secretion system protein E" evidence="4">
    <location>
        <begin position="388"/>
        <end position="402"/>
    </location>
</feature>
<sequence length="574" mass="64473">MQFERKKIGEILVEIGAITPAEVKLILERMKANGRTFGLTGVEEGFFSRELLAQALAAQFQLEYLELDGFVPDQQLINSLPTGMPLRYRFLPISRTSEGLEIAIGDPTDVATRESIELLLDTPLILRVAVENKITRILERGEGSKRVLEEVSEDFKLQLVKETDKGEEVLSIEKLTADTSPIIRLIDSTLYDALIKRASDIHIESALDGVIIKYRIDGVLYRATEPLDSRFQSPIISRIKVMSELDISERRIPQDGRFKVRVGGKSIDFRVSIMPSIFGEDAVIRILDKETIASDLKGLTLEALGFTQRELSRFRRMIREPYGMVLVTGPTGSGKTTTLYGALSEIHNEEEKIITIEDPVEYQLKGVVQIPVNEKKGLTFARGLRSILRHDPDKIMVGEIRDPETAQIAVQSALTGHLVFTTVHANNVFDVLGRFLHMGIDPYNFVSCLNCVAAQRLVRKICSHCKRPIKYGREELEESGLDYEQYRDHTFYEGAGCDECNGMGYHGRSAIVELLDLNDDIRELIVSKASVVQLKRAAREAGTMFLRESAVEKVLMGISTLKEINRVTFVEKVV</sequence>
<gene>
    <name evidence="5" type="primary">pulE</name>
    <name evidence="5" type="ORF">DESUT3_28380</name>
</gene>
<dbReference type="InterPro" id="IPR007831">
    <property type="entry name" value="T2SS_GspE_N"/>
</dbReference>
<dbReference type="Pfam" id="PF00437">
    <property type="entry name" value="T2SSE"/>
    <property type="match status" value="1"/>
</dbReference>
<reference evidence="5 6" key="1">
    <citation type="journal article" date="2016" name="C (Basel)">
        <title>Selective Growth of and Electricity Production by Marine Exoelectrogenic Bacteria in Self-Aggregated Hydrogel of Microbially Reduced Graphene Oxide.</title>
        <authorList>
            <person name="Yoshida N."/>
            <person name="Goto Y."/>
            <person name="Miyata Y."/>
        </authorList>
    </citation>
    <scope>NUCLEOTIDE SEQUENCE [LARGE SCALE GENOMIC DNA]</scope>
    <source>
        <strain evidence="5 6">NIT-T3</strain>
    </source>
</reference>
<dbReference type="SUPFAM" id="SSF160246">
    <property type="entry name" value="EspE N-terminal domain-like"/>
    <property type="match status" value="1"/>
</dbReference>
<dbReference type="Pfam" id="PF05157">
    <property type="entry name" value="MshEN"/>
    <property type="match status" value="1"/>
</dbReference>
<keyword evidence="3" id="KW-0067">ATP-binding</keyword>
<dbReference type="Proteomes" id="UP001319827">
    <property type="component" value="Chromosome"/>
</dbReference>
<dbReference type="EMBL" id="AP024355">
    <property type="protein sequence ID" value="BCR05769.1"/>
    <property type="molecule type" value="Genomic_DNA"/>
</dbReference>
<dbReference type="InterPro" id="IPR037257">
    <property type="entry name" value="T2SS_E_N_sf"/>
</dbReference>
<protein>
    <submittedName>
        <fullName evidence="5">Type II secretion system ATPase PulE</fullName>
    </submittedName>
</protein>
<dbReference type="Gene3D" id="3.30.300.160">
    <property type="entry name" value="Type II secretion system, protein E, N-terminal domain"/>
    <property type="match status" value="1"/>
</dbReference>
<evidence type="ECO:0000313" key="5">
    <source>
        <dbReference type="EMBL" id="BCR05769.1"/>
    </source>
</evidence>
<dbReference type="CDD" id="cd01129">
    <property type="entry name" value="PulE-GspE-like"/>
    <property type="match status" value="1"/>
</dbReference>
<name>A0ABM8HXD1_9BACT</name>
<dbReference type="InterPro" id="IPR027417">
    <property type="entry name" value="P-loop_NTPase"/>
</dbReference>
<evidence type="ECO:0000313" key="6">
    <source>
        <dbReference type="Proteomes" id="UP001319827"/>
    </source>
</evidence>
<dbReference type="InterPro" id="IPR001482">
    <property type="entry name" value="T2SS/T4SS_dom"/>
</dbReference>
<evidence type="ECO:0000256" key="1">
    <source>
        <dbReference type="ARBA" id="ARBA00006611"/>
    </source>
</evidence>